<dbReference type="FunFam" id="3.40.50.720:FF:000363">
    <property type="entry name" value="D-isomer specific 2-hydroxyacid dehydrogenase"/>
    <property type="match status" value="1"/>
</dbReference>
<dbReference type="AlphaFoldDB" id="A0A9P3GFW1"/>
<feature type="domain" description="D-isomer specific 2-hydroxyacid dehydrogenase NAD-binding" evidence="3">
    <location>
        <begin position="225"/>
        <end position="321"/>
    </location>
</feature>
<keyword evidence="2" id="KW-0520">NAD</keyword>
<evidence type="ECO:0000256" key="2">
    <source>
        <dbReference type="ARBA" id="ARBA00023027"/>
    </source>
</evidence>
<name>A0A9P3GFW1_9APHY</name>
<dbReference type="PANTHER" id="PTHR43333">
    <property type="entry name" value="2-HACID_DH_C DOMAIN-CONTAINING PROTEIN"/>
    <property type="match status" value="1"/>
</dbReference>
<reference evidence="4 5" key="1">
    <citation type="submission" date="2021-08" db="EMBL/GenBank/DDBJ databases">
        <title>Draft Genome Sequence of Phanerochaete sordida strain YK-624.</title>
        <authorList>
            <person name="Mori T."/>
            <person name="Dohra H."/>
            <person name="Suzuki T."/>
            <person name="Kawagishi H."/>
            <person name="Hirai H."/>
        </authorList>
    </citation>
    <scope>NUCLEOTIDE SEQUENCE [LARGE SCALE GENOMIC DNA]</scope>
    <source>
        <strain evidence="4 5">YK-624</strain>
    </source>
</reference>
<evidence type="ECO:0000256" key="1">
    <source>
        <dbReference type="ARBA" id="ARBA00023002"/>
    </source>
</evidence>
<proteinExistence type="predicted"/>
<dbReference type="EMBL" id="BPQB01000037">
    <property type="protein sequence ID" value="GJE94036.1"/>
    <property type="molecule type" value="Genomic_DNA"/>
</dbReference>
<feature type="domain" description="D-isomer specific 2-hydroxyacid dehydrogenase NAD-binding" evidence="3">
    <location>
        <begin position="139"/>
        <end position="197"/>
    </location>
</feature>
<gene>
    <name evidence="4" type="ORF">PsYK624_102040</name>
</gene>
<dbReference type="OrthoDB" id="298012at2759"/>
<dbReference type="GO" id="GO:0051287">
    <property type="term" value="F:NAD binding"/>
    <property type="evidence" value="ECO:0007669"/>
    <property type="project" value="InterPro"/>
</dbReference>
<dbReference type="Pfam" id="PF02826">
    <property type="entry name" value="2-Hacid_dh_C"/>
    <property type="match status" value="2"/>
</dbReference>
<dbReference type="InterPro" id="IPR006140">
    <property type="entry name" value="D-isomer_DH_NAD-bd"/>
</dbReference>
<keyword evidence="5" id="KW-1185">Reference proteome</keyword>
<keyword evidence="1" id="KW-0560">Oxidoreductase</keyword>
<evidence type="ECO:0000259" key="3">
    <source>
        <dbReference type="Pfam" id="PF02826"/>
    </source>
</evidence>
<dbReference type="Gene3D" id="3.40.50.720">
    <property type="entry name" value="NAD(P)-binding Rossmann-like Domain"/>
    <property type="match status" value="2"/>
</dbReference>
<accession>A0A9P3GFW1</accession>
<organism evidence="4 5">
    <name type="scientific">Phanerochaete sordida</name>
    <dbReference type="NCBI Taxonomy" id="48140"/>
    <lineage>
        <taxon>Eukaryota</taxon>
        <taxon>Fungi</taxon>
        <taxon>Dikarya</taxon>
        <taxon>Basidiomycota</taxon>
        <taxon>Agaricomycotina</taxon>
        <taxon>Agaricomycetes</taxon>
        <taxon>Polyporales</taxon>
        <taxon>Phanerochaetaceae</taxon>
        <taxon>Phanerochaete</taxon>
    </lineage>
</organism>
<evidence type="ECO:0000313" key="4">
    <source>
        <dbReference type="EMBL" id="GJE94036.1"/>
    </source>
</evidence>
<dbReference type="Proteomes" id="UP000703269">
    <property type="component" value="Unassembled WGS sequence"/>
</dbReference>
<dbReference type="SUPFAM" id="SSF51735">
    <property type="entry name" value="NAD(P)-binding Rossmann-fold domains"/>
    <property type="match status" value="1"/>
</dbReference>
<comment type="caution">
    <text evidence="4">The sequence shown here is derived from an EMBL/GenBank/DDBJ whole genome shotgun (WGS) entry which is preliminary data.</text>
</comment>
<dbReference type="PANTHER" id="PTHR43333:SF1">
    <property type="entry name" value="D-ISOMER SPECIFIC 2-HYDROXYACID DEHYDROGENASE NAD-BINDING DOMAIN-CONTAINING PROTEIN"/>
    <property type="match status" value="1"/>
</dbReference>
<dbReference type="GO" id="GO:0016491">
    <property type="term" value="F:oxidoreductase activity"/>
    <property type="evidence" value="ECO:0007669"/>
    <property type="project" value="UniProtKB-KW"/>
</dbReference>
<dbReference type="InterPro" id="IPR036291">
    <property type="entry name" value="NAD(P)-bd_dom_sf"/>
</dbReference>
<sequence>MPGSATSTPARPPFGHLLVANWTLDPAHRARLAPLFAQVTHVPQGRMPTPAQFADADIIYGLPRGEWLTGVAAVPRLRFIQLGSAGSELVVRSPLWQDPASERIQVASAAGVHTGPIPQYFIATTLMLFHRLQEQILIGQVEKRWGNNGDMGGELFVRELRGKTVGVLGYGHIGREAARLAAAFGARILAATSRGERAPQEGYIIPGTGDPDGALPVAWHSTRDARSLHAFLAESDVLLLALPSTPATKHMLNADTLAHVRSHAVVVNVGRGDAIDTDALVAALDEGRLAGAALDVAEGEPLPEGHPIFGRKNVIVTPHMSGRTERYHDLAIDIFTENLERLRKDEPLLNVVDPRRGY</sequence>
<protein>
    <submittedName>
        <fullName evidence="4">Oxidoreductase family protein</fullName>
    </submittedName>
</protein>
<evidence type="ECO:0000313" key="5">
    <source>
        <dbReference type="Proteomes" id="UP000703269"/>
    </source>
</evidence>